<dbReference type="EMBL" id="JARAKH010000014">
    <property type="protein sequence ID" value="KAK8397440.1"/>
    <property type="molecule type" value="Genomic_DNA"/>
</dbReference>
<accession>A0AAW0UEZ3</accession>
<sequence>MTPPTAASRPTPPRPQEASRPGSAHSTRRSSVYKSKRRLLLASHFLEPTPNTSNPTVKMRTTLFALLLVLVAFSPLVVAEAAMGDAPCLDCYKGYRGGLQAVRERRDTSTSKETAESKESAETDG</sequence>
<dbReference type="AlphaFoldDB" id="A0AAW0UEZ3"/>
<comment type="caution">
    <text evidence="3">The sequence shown here is derived from an EMBL/GenBank/DDBJ whole genome shotgun (WGS) entry which is preliminary data.</text>
</comment>
<keyword evidence="2" id="KW-0472">Membrane</keyword>
<organism evidence="3 4">
    <name type="scientific">Scylla paramamosain</name>
    <name type="common">Mud crab</name>
    <dbReference type="NCBI Taxonomy" id="85552"/>
    <lineage>
        <taxon>Eukaryota</taxon>
        <taxon>Metazoa</taxon>
        <taxon>Ecdysozoa</taxon>
        <taxon>Arthropoda</taxon>
        <taxon>Crustacea</taxon>
        <taxon>Multicrustacea</taxon>
        <taxon>Malacostraca</taxon>
        <taxon>Eumalacostraca</taxon>
        <taxon>Eucarida</taxon>
        <taxon>Decapoda</taxon>
        <taxon>Pleocyemata</taxon>
        <taxon>Brachyura</taxon>
        <taxon>Eubrachyura</taxon>
        <taxon>Portunoidea</taxon>
        <taxon>Portunidae</taxon>
        <taxon>Portuninae</taxon>
        <taxon>Scylla</taxon>
    </lineage>
</organism>
<protein>
    <submittedName>
        <fullName evidence="3">Uncharacterized protein</fullName>
    </submittedName>
</protein>
<proteinExistence type="predicted"/>
<keyword evidence="2" id="KW-0812">Transmembrane</keyword>
<gene>
    <name evidence="3" type="ORF">O3P69_004884</name>
</gene>
<evidence type="ECO:0000256" key="2">
    <source>
        <dbReference type="SAM" id="Phobius"/>
    </source>
</evidence>
<evidence type="ECO:0000256" key="1">
    <source>
        <dbReference type="SAM" id="MobiDB-lite"/>
    </source>
</evidence>
<evidence type="ECO:0000313" key="4">
    <source>
        <dbReference type="Proteomes" id="UP001487740"/>
    </source>
</evidence>
<feature type="region of interest" description="Disordered" evidence="1">
    <location>
        <begin position="103"/>
        <end position="125"/>
    </location>
</feature>
<keyword evidence="2" id="KW-1133">Transmembrane helix</keyword>
<dbReference type="Proteomes" id="UP001487740">
    <property type="component" value="Unassembled WGS sequence"/>
</dbReference>
<keyword evidence="4" id="KW-1185">Reference proteome</keyword>
<feature type="transmembrane region" description="Helical" evidence="2">
    <location>
        <begin position="63"/>
        <end position="83"/>
    </location>
</feature>
<name>A0AAW0UEZ3_SCYPA</name>
<evidence type="ECO:0000313" key="3">
    <source>
        <dbReference type="EMBL" id="KAK8397440.1"/>
    </source>
</evidence>
<feature type="region of interest" description="Disordered" evidence="1">
    <location>
        <begin position="1"/>
        <end position="34"/>
    </location>
</feature>
<reference evidence="3 4" key="1">
    <citation type="submission" date="2023-03" db="EMBL/GenBank/DDBJ databases">
        <title>High-quality genome of Scylla paramamosain provides insights in environmental adaptation.</title>
        <authorList>
            <person name="Zhang L."/>
        </authorList>
    </citation>
    <scope>NUCLEOTIDE SEQUENCE [LARGE SCALE GENOMIC DNA]</scope>
    <source>
        <strain evidence="3">LZ_2023a</strain>
        <tissue evidence="3">Muscle</tissue>
    </source>
</reference>